<reference evidence="1 2" key="1">
    <citation type="submission" date="2018-08" db="EMBL/GenBank/DDBJ databases">
        <title>Genome and evolution of the arbuscular mycorrhizal fungus Diversispora epigaea (formerly Glomus versiforme) and its bacterial endosymbionts.</title>
        <authorList>
            <person name="Sun X."/>
            <person name="Fei Z."/>
            <person name="Harrison M."/>
        </authorList>
    </citation>
    <scope>NUCLEOTIDE SEQUENCE [LARGE SCALE GENOMIC DNA]</scope>
    <source>
        <strain evidence="1 2">IT104</strain>
    </source>
</reference>
<dbReference type="AlphaFoldDB" id="A0A397GKK1"/>
<name>A0A397GKK1_9GLOM</name>
<dbReference type="EMBL" id="PQFF01000440">
    <property type="protein sequence ID" value="RHZ49996.1"/>
    <property type="molecule type" value="Genomic_DNA"/>
</dbReference>
<evidence type="ECO:0000313" key="2">
    <source>
        <dbReference type="Proteomes" id="UP000266861"/>
    </source>
</evidence>
<organism evidence="1 2">
    <name type="scientific">Diversispora epigaea</name>
    <dbReference type="NCBI Taxonomy" id="1348612"/>
    <lineage>
        <taxon>Eukaryota</taxon>
        <taxon>Fungi</taxon>
        <taxon>Fungi incertae sedis</taxon>
        <taxon>Mucoromycota</taxon>
        <taxon>Glomeromycotina</taxon>
        <taxon>Glomeromycetes</taxon>
        <taxon>Diversisporales</taxon>
        <taxon>Diversisporaceae</taxon>
        <taxon>Diversispora</taxon>
    </lineage>
</organism>
<accession>A0A397GKK1</accession>
<dbReference type="Proteomes" id="UP000266861">
    <property type="component" value="Unassembled WGS sequence"/>
</dbReference>
<gene>
    <name evidence="1" type="ORF">Glove_508g11</name>
</gene>
<sequence>MTNKTLPSSSEERTDSKNIFIKLSTVIMYDQATSRSREISNLPKNFMVNFGTVINGDHPAPSNQLGLLQVI</sequence>
<proteinExistence type="predicted"/>
<protein>
    <submittedName>
        <fullName evidence="1">Uncharacterized protein</fullName>
    </submittedName>
</protein>
<keyword evidence="2" id="KW-1185">Reference proteome</keyword>
<evidence type="ECO:0000313" key="1">
    <source>
        <dbReference type="EMBL" id="RHZ49996.1"/>
    </source>
</evidence>
<comment type="caution">
    <text evidence="1">The sequence shown here is derived from an EMBL/GenBank/DDBJ whole genome shotgun (WGS) entry which is preliminary data.</text>
</comment>